<dbReference type="GO" id="GO:0005524">
    <property type="term" value="F:ATP binding"/>
    <property type="evidence" value="ECO:0007669"/>
    <property type="project" value="UniProtKB-KW"/>
</dbReference>
<dbReference type="Pfam" id="PF00005">
    <property type="entry name" value="ABC_tran"/>
    <property type="match status" value="1"/>
</dbReference>
<dbReference type="Gene3D" id="3.40.50.300">
    <property type="entry name" value="P-loop containing nucleotide triphosphate hydrolases"/>
    <property type="match status" value="1"/>
</dbReference>
<dbReference type="InterPro" id="IPR003439">
    <property type="entry name" value="ABC_transporter-like_ATP-bd"/>
</dbReference>
<keyword evidence="4 6" id="KW-0067">ATP-binding</keyword>
<evidence type="ECO:0000313" key="7">
    <source>
        <dbReference type="Proteomes" id="UP000186795"/>
    </source>
</evidence>
<dbReference type="GO" id="GO:0016887">
    <property type="term" value="F:ATP hydrolysis activity"/>
    <property type="evidence" value="ECO:0007669"/>
    <property type="project" value="InterPro"/>
</dbReference>
<keyword evidence="3" id="KW-0547">Nucleotide-binding</keyword>
<evidence type="ECO:0000256" key="1">
    <source>
        <dbReference type="ARBA" id="ARBA00005417"/>
    </source>
</evidence>
<dbReference type="InterPro" id="IPR050763">
    <property type="entry name" value="ABC_transporter_ATP-binding"/>
</dbReference>
<dbReference type="OrthoDB" id="1551385at2"/>
<proteinExistence type="inferred from homology"/>
<sequence>MNKVVEVNRLTKAFGNVTAVNQVSFSLEPGKIYGLLGRNGAGKTTIMHLLTAQLFATNGEVKVFGEDPYENRCGSLG</sequence>
<keyword evidence="2" id="KW-0813">Transport</keyword>
<dbReference type="Proteomes" id="UP000186795">
    <property type="component" value="Unassembled WGS sequence"/>
</dbReference>
<evidence type="ECO:0000259" key="5">
    <source>
        <dbReference type="Pfam" id="PF00005"/>
    </source>
</evidence>
<dbReference type="SUPFAM" id="SSF52540">
    <property type="entry name" value="P-loop containing nucleoside triphosphate hydrolases"/>
    <property type="match status" value="1"/>
</dbReference>
<dbReference type="PANTHER" id="PTHR42711:SF5">
    <property type="entry name" value="ABC TRANSPORTER ATP-BINDING PROTEIN NATA"/>
    <property type="match status" value="1"/>
</dbReference>
<dbReference type="EMBL" id="FTOD01000001">
    <property type="protein sequence ID" value="SIS43551.1"/>
    <property type="molecule type" value="Genomic_DNA"/>
</dbReference>
<protein>
    <submittedName>
        <fullName evidence="6">ABC-2 type transport system ATP-binding protein</fullName>
    </submittedName>
</protein>
<accession>A0A1N7J2W0</accession>
<name>A0A1N7J2W0_9BACL</name>
<reference evidence="7" key="1">
    <citation type="submission" date="2017-01" db="EMBL/GenBank/DDBJ databases">
        <authorList>
            <person name="Varghese N."/>
            <person name="Submissions S."/>
        </authorList>
    </citation>
    <scope>NUCLEOTIDE SEQUENCE [LARGE SCALE GENOMIC DNA]</scope>
    <source>
        <strain evidence="7">DSM 45196</strain>
    </source>
</reference>
<evidence type="ECO:0000256" key="2">
    <source>
        <dbReference type="ARBA" id="ARBA00022448"/>
    </source>
</evidence>
<feature type="domain" description="ABC transporter" evidence="5">
    <location>
        <begin position="20"/>
        <end position="70"/>
    </location>
</feature>
<dbReference type="InterPro" id="IPR027417">
    <property type="entry name" value="P-loop_NTPase"/>
</dbReference>
<gene>
    <name evidence="6" type="ORF">SAMN05421790_101650</name>
</gene>
<evidence type="ECO:0000256" key="3">
    <source>
        <dbReference type="ARBA" id="ARBA00022741"/>
    </source>
</evidence>
<evidence type="ECO:0000256" key="4">
    <source>
        <dbReference type="ARBA" id="ARBA00022840"/>
    </source>
</evidence>
<evidence type="ECO:0000313" key="6">
    <source>
        <dbReference type="EMBL" id="SIS43551.1"/>
    </source>
</evidence>
<comment type="similarity">
    <text evidence="1">Belongs to the ABC transporter superfamily.</text>
</comment>
<organism evidence="6 7">
    <name type="scientific">Kroppenstedtia eburnea</name>
    <dbReference type="NCBI Taxonomy" id="714067"/>
    <lineage>
        <taxon>Bacteria</taxon>
        <taxon>Bacillati</taxon>
        <taxon>Bacillota</taxon>
        <taxon>Bacilli</taxon>
        <taxon>Bacillales</taxon>
        <taxon>Thermoactinomycetaceae</taxon>
        <taxon>Kroppenstedtia</taxon>
    </lineage>
</organism>
<dbReference type="PANTHER" id="PTHR42711">
    <property type="entry name" value="ABC TRANSPORTER ATP-BINDING PROTEIN"/>
    <property type="match status" value="1"/>
</dbReference>
<dbReference type="AlphaFoldDB" id="A0A1N7J2W0"/>
<keyword evidence="7" id="KW-1185">Reference proteome</keyword>